<evidence type="ECO:0000256" key="3">
    <source>
        <dbReference type="ARBA" id="ARBA00022692"/>
    </source>
</evidence>
<keyword evidence="4 7" id="KW-1133">Transmembrane helix</keyword>
<evidence type="ECO:0000313" key="9">
    <source>
        <dbReference type="Proteomes" id="UP001500909"/>
    </source>
</evidence>
<keyword evidence="5 7" id="KW-0472">Membrane</keyword>
<feature type="region of interest" description="Disordered" evidence="6">
    <location>
        <begin position="376"/>
        <end position="410"/>
    </location>
</feature>
<gene>
    <name evidence="8" type="ORF">GCM10010361_73720</name>
</gene>
<accession>A0ABP3LDG2</accession>
<dbReference type="EMBL" id="BAAABY010000058">
    <property type="protein sequence ID" value="GAA0497423.1"/>
    <property type="molecule type" value="Genomic_DNA"/>
</dbReference>
<feature type="transmembrane region" description="Helical" evidence="7">
    <location>
        <begin position="159"/>
        <end position="180"/>
    </location>
</feature>
<feature type="transmembrane region" description="Helical" evidence="7">
    <location>
        <begin position="89"/>
        <end position="122"/>
    </location>
</feature>
<feature type="transmembrane region" description="Helical" evidence="7">
    <location>
        <begin position="134"/>
        <end position="152"/>
    </location>
</feature>
<evidence type="ECO:0000256" key="4">
    <source>
        <dbReference type="ARBA" id="ARBA00022989"/>
    </source>
</evidence>
<evidence type="ECO:0000256" key="6">
    <source>
        <dbReference type="SAM" id="MobiDB-lite"/>
    </source>
</evidence>
<dbReference type="Pfam" id="PF06081">
    <property type="entry name" value="ArAE_1"/>
    <property type="match status" value="1"/>
</dbReference>
<evidence type="ECO:0000313" key="8">
    <source>
        <dbReference type="EMBL" id="GAA0497423.1"/>
    </source>
</evidence>
<evidence type="ECO:0000256" key="5">
    <source>
        <dbReference type="ARBA" id="ARBA00023136"/>
    </source>
</evidence>
<sequence length="410" mass="44858">MWERIAAGWRWLGREGAAVGRTVRYAARASGPERDTMVQALKMAGAAIAAWALAGWWLRAPLALMAPWTALALVDATVYRSLRSGLQQICVIVVGAVWASLAMAMAGGSTLGAMIIALPVLALVGTYRRFGTQGVYGATTALFIITYGAYSLSEVGHRLLETCIGAVIGITVNAFVFPPVHLRNVREQLQRLPRDSADLLRRMSEELREEWGTAEAEEWRDRARRLQPILRSLADARQWTDESLRLNPAWNLRRTGAHPPPESEDARWHGIAEHLTVITRALSRSADEESQLARPAPAFLDRYAKLAEWTAEACAAEADLFDEPEDGATVRDRQHRAAQEAWQIYHELADAFGEHTGPAAAVSGELLVETRQLLSALPLPDGSGPQEPKRSPRRGRRTGPTVNGVSGNGA</sequence>
<evidence type="ECO:0000256" key="2">
    <source>
        <dbReference type="ARBA" id="ARBA00022475"/>
    </source>
</evidence>
<dbReference type="InterPro" id="IPR010343">
    <property type="entry name" value="ArAE_1"/>
</dbReference>
<protein>
    <submittedName>
        <fullName evidence="8">Aromatic acid exporter family protein</fullName>
    </submittedName>
</protein>
<dbReference type="Proteomes" id="UP001500909">
    <property type="component" value="Unassembled WGS sequence"/>
</dbReference>
<comment type="caution">
    <text evidence="8">The sequence shown here is derived from an EMBL/GenBank/DDBJ whole genome shotgun (WGS) entry which is preliminary data.</text>
</comment>
<proteinExistence type="predicted"/>
<reference evidence="9" key="1">
    <citation type="journal article" date="2019" name="Int. J. Syst. Evol. Microbiol.">
        <title>The Global Catalogue of Microorganisms (GCM) 10K type strain sequencing project: providing services to taxonomists for standard genome sequencing and annotation.</title>
        <authorList>
            <consortium name="The Broad Institute Genomics Platform"/>
            <consortium name="The Broad Institute Genome Sequencing Center for Infectious Disease"/>
            <person name="Wu L."/>
            <person name="Ma J."/>
        </authorList>
    </citation>
    <scope>NUCLEOTIDE SEQUENCE [LARGE SCALE GENOMIC DNA]</scope>
    <source>
        <strain evidence="9">JCM 4805</strain>
    </source>
</reference>
<keyword evidence="9" id="KW-1185">Reference proteome</keyword>
<evidence type="ECO:0000256" key="7">
    <source>
        <dbReference type="SAM" id="Phobius"/>
    </source>
</evidence>
<keyword evidence="2" id="KW-1003">Cell membrane</keyword>
<name>A0ABP3LDG2_9ACTN</name>
<evidence type="ECO:0000256" key="1">
    <source>
        <dbReference type="ARBA" id="ARBA00004651"/>
    </source>
</evidence>
<comment type="subcellular location">
    <subcellularLocation>
        <location evidence="1">Cell membrane</location>
        <topology evidence="1">Multi-pass membrane protein</topology>
    </subcellularLocation>
</comment>
<keyword evidence="3 7" id="KW-0812">Transmembrane</keyword>
<dbReference type="RefSeq" id="WP_346099940.1">
    <property type="nucleotide sequence ID" value="NZ_BAAABY010000058.1"/>
</dbReference>
<organism evidence="8 9">
    <name type="scientific">Streptomyces olivaceiscleroticus</name>
    <dbReference type="NCBI Taxonomy" id="68245"/>
    <lineage>
        <taxon>Bacteria</taxon>
        <taxon>Bacillati</taxon>
        <taxon>Actinomycetota</taxon>
        <taxon>Actinomycetes</taxon>
        <taxon>Kitasatosporales</taxon>
        <taxon>Streptomycetaceae</taxon>
        <taxon>Streptomyces</taxon>
    </lineage>
</organism>